<dbReference type="AlphaFoldDB" id="F2NDR0"/>
<dbReference type="InterPro" id="IPR052348">
    <property type="entry name" value="Metallopeptidase_M50B"/>
</dbReference>
<feature type="transmembrane region" description="Helical" evidence="1">
    <location>
        <begin position="16"/>
        <end position="36"/>
    </location>
</feature>
<keyword evidence="1" id="KW-0812">Transmembrane</keyword>
<feature type="transmembrane region" description="Helical" evidence="1">
    <location>
        <begin position="133"/>
        <end position="156"/>
    </location>
</feature>
<dbReference type="PANTHER" id="PTHR35864">
    <property type="entry name" value="ZINC METALLOPROTEASE MJ0611-RELATED"/>
    <property type="match status" value="1"/>
</dbReference>
<dbReference type="EMBL" id="CP002629">
    <property type="protein sequence ID" value="AEB10407.1"/>
    <property type="molecule type" value="Genomic_DNA"/>
</dbReference>
<dbReference type="RefSeq" id="WP_013707516.1">
    <property type="nucleotide sequence ID" value="NC_015388.1"/>
</dbReference>
<proteinExistence type="predicted"/>
<sequence>MASAASVPYLFDFHNIQIESLIGFILGMLFSVLFNAEGQAYLATVLGDRREAPKDRFHFNAFLHLDILGTAAFLLGGFGWPKQISVEEKNFPHPKLYTIITRLSGPLANLLAAGIAASMISILMALMQLHPQIFLGVVAVNVTVAVYNLIPIPPLAAGNCLVALLSDRLAPLKTKLQFIGPWVIVAFLVFERLYPTGIFEGYLNPLVRTVYGFITG</sequence>
<feature type="transmembrane region" description="Helical" evidence="1">
    <location>
        <begin position="57"/>
        <end position="80"/>
    </location>
</feature>
<dbReference type="OrthoDB" id="9800627at2"/>
<reference evidence="2 3" key="1">
    <citation type="journal article" date="2011" name="Stand. Genomic Sci.">
        <title>Complete genome sequence of the acetate-degrading sulfate reducer Desulfobacca acetoxidans type strain (ASRB2).</title>
        <authorList>
            <person name="Goker M."/>
            <person name="Teshima H."/>
            <person name="Lapidus A."/>
            <person name="Nolan M."/>
            <person name="Lucas S."/>
            <person name="Hammon N."/>
            <person name="Deshpande S."/>
            <person name="Cheng J.F."/>
            <person name="Tapia R."/>
            <person name="Han C."/>
            <person name="Goodwin L."/>
            <person name="Pitluck S."/>
            <person name="Huntemann M."/>
            <person name="Liolios K."/>
            <person name="Ivanova N."/>
            <person name="Pagani I."/>
            <person name="Mavromatis K."/>
            <person name="Ovchinikova G."/>
            <person name="Pati A."/>
            <person name="Chen A."/>
            <person name="Palaniappan K."/>
            <person name="Land M."/>
            <person name="Hauser L."/>
            <person name="Brambilla E.M."/>
            <person name="Rohde M."/>
            <person name="Spring S."/>
            <person name="Detter J.C."/>
            <person name="Woyke T."/>
            <person name="Bristow J."/>
            <person name="Eisen J.A."/>
            <person name="Markowitz V."/>
            <person name="Hugenholtz P."/>
            <person name="Kyrpides N.C."/>
            <person name="Klenk H.P."/>
        </authorList>
    </citation>
    <scope>NUCLEOTIDE SEQUENCE [LARGE SCALE GENOMIC DNA]</scope>
    <source>
        <strain evidence="3">ATCC 700848 / DSM 11109 / ASRB2</strain>
    </source>
</reference>
<dbReference type="eggNOG" id="COG1994">
    <property type="taxonomic scope" value="Bacteria"/>
</dbReference>
<dbReference type="PANTHER" id="PTHR35864:SF1">
    <property type="entry name" value="ZINC METALLOPROTEASE YWHC-RELATED"/>
    <property type="match status" value="1"/>
</dbReference>
<dbReference type="Proteomes" id="UP000000483">
    <property type="component" value="Chromosome"/>
</dbReference>
<organism evidence="2 3">
    <name type="scientific">Desulfobacca acetoxidans (strain ATCC 700848 / DSM 11109 / ASRB2)</name>
    <dbReference type="NCBI Taxonomy" id="880072"/>
    <lineage>
        <taxon>Bacteria</taxon>
        <taxon>Pseudomonadati</taxon>
        <taxon>Thermodesulfobacteriota</taxon>
        <taxon>Desulfobaccia</taxon>
        <taxon>Desulfobaccales</taxon>
        <taxon>Desulfobaccaceae</taxon>
        <taxon>Desulfobacca</taxon>
    </lineage>
</organism>
<evidence type="ECO:0000256" key="1">
    <source>
        <dbReference type="SAM" id="Phobius"/>
    </source>
</evidence>
<keyword evidence="1" id="KW-0472">Membrane</keyword>
<evidence type="ECO:0008006" key="4">
    <source>
        <dbReference type="Google" id="ProtNLM"/>
    </source>
</evidence>
<evidence type="ECO:0000313" key="2">
    <source>
        <dbReference type="EMBL" id="AEB10407.1"/>
    </source>
</evidence>
<keyword evidence="3" id="KW-1185">Reference proteome</keyword>
<protein>
    <recommendedName>
        <fullName evidence="4">Site-2 protease family protein</fullName>
    </recommendedName>
</protein>
<gene>
    <name evidence="2" type="ordered locus">Desac_2590</name>
</gene>
<keyword evidence="1" id="KW-1133">Transmembrane helix</keyword>
<evidence type="ECO:0000313" key="3">
    <source>
        <dbReference type="Proteomes" id="UP000000483"/>
    </source>
</evidence>
<dbReference type="KEGG" id="dao:Desac_2590"/>
<accession>F2NDR0</accession>
<feature type="transmembrane region" description="Helical" evidence="1">
    <location>
        <begin position="107"/>
        <end position="126"/>
    </location>
</feature>
<feature type="transmembrane region" description="Helical" evidence="1">
    <location>
        <begin position="176"/>
        <end position="194"/>
    </location>
</feature>
<dbReference type="HOGENOM" id="CLU_086979_1_1_7"/>
<reference evidence="3" key="2">
    <citation type="submission" date="2011-03" db="EMBL/GenBank/DDBJ databases">
        <title>The complete genome of Desulfobacca acetoxidans DSM 11109.</title>
        <authorList>
            <consortium name="US DOE Joint Genome Institute (JGI-PGF)"/>
            <person name="Lucas S."/>
            <person name="Copeland A."/>
            <person name="Lapidus A."/>
            <person name="Bruce D."/>
            <person name="Goodwin L."/>
            <person name="Pitluck S."/>
            <person name="Peters L."/>
            <person name="Kyrpides N."/>
            <person name="Mavromatis K."/>
            <person name="Ivanova N."/>
            <person name="Ovchinnikova G."/>
            <person name="Teshima H."/>
            <person name="Detter J.C."/>
            <person name="Han C."/>
            <person name="Land M."/>
            <person name="Hauser L."/>
            <person name="Markowitz V."/>
            <person name="Cheng J.-F."/>
            <person name="Hugenholtz P."/>
            <person name="Woyke T."/>
            <person name="Wu D."/>
            <person name="Spring S."/>
            <person name="Schueler E."/>
            <person name="Brambilla E."/>
            <person name="Klenk H.-P."/>
            <person name="Eisen J.A."/>
        </authorList>
    </citation>
    <scope>NUCLEOTIDE SEQUENCE [LARGE SCALE GENOMIC DNA]</scope>
    <source>
        <strain evidence="3">ATCC 700848 / DSM 11109 / ASRB2</strain>
    </source>
</reference>
<name>F2NDR0_DESAR</name>